<dbReference type="EMBL" id="CP014782">
    <property type="protein sequence ID" value="AQS36354.1"/>
    <property type="molecule type" value="Genomic_DNA"/>
</dbReference>
<dbReference type="GO" id="GO:0005829">
    <property type="term" value="C:cytosol"/>
    <property type="evidence" value="ECO:0007669"/>
    <property type="project" value="TreeGrafter"/>
</dbReference>
<dbReference type="RefSeq" id="WP_077751681.1">
    <property type="nucleotide sequence ID" value="NZ_CP014782.1"/>
</dbReference>
<protein>
    <submittedName>
        <fullName evidence="3">Dinucleotide-utilizing enzyme</fullName>
        <ecNumber evidence="3">2.7.7.73</ecNumber>
    </submittedName>
</protein>
<dbReference type="GO" id="GO:0008146">
    <property type="term" value="F:sulfotransferase activity"/>
    <property type="evidence" value="ECO:0007669"/>
    <property type="project" value="TreeGrafter"/>
</dbReference>
<proteinExistence type="inferred from homology"/>
<dbReference type="FunFam" id="3.40.50.720:FF:000080">
    <property type="entry name" value="Thiazole biosynthesis adenylyltransferase ThiF"/>
    <property type="match status" value="1"/>
</dbReference>
<dbReference type="InterPro" id="IPR035985">
    <property type="entry name" value="Ubiquitin-activating_enz"/>
</dbReference>
<evidence type="ECO:0000313" key="4">
    <source>
        <dbReference type="Proteomes" id="UP000189545"/>
    </source>
</evidence>
<gene>
    <name evidence="3" type="ORF">Sps_01182</name>
</gene>
<keyword evidence="4" id="KW-1185">Reference proteome</keyword>
<dbReference type="Proteomes" id="UP000189545">
    <property type="component" value="Chromosome"/>
</dbReference>
<dbReference type="OrthoDB" id="9804286at2"/>
<dbReference type="AlphaFoldDB" id="A0A1S6HLH5"/>
<dbReference type="PANTHER" id="PTHR10953:SF240">
    <property type="entry name" value="SULFUR CARRIER PROTEIN THIS ADENYLYLTRANSFERASE"/>
    <property type="match status" value="1"/>
</dbReference>
<dbReference type="InterPro" id="IPR045886">
    <property type="entry name" value="ThiF/MoeB/HesA"/>
</dbReference>
<dbReference type="SUPFAM" id="SSF69572">
    <property type="entry name" value="Activating enzymes of the ubiquitin-like proteins"/>
    <property type="match status" value="1"/>
</dbReference>
<evidence type="ECO:0000256" key="1">
    <source>
        <dbReference type="ARBA" id="ARBA00009919"/>
    </source>
</evidence>
<name>A0A1S6HLH5_9GAMM</name>
<dbReference type="Gene3D" id="3.40.50.720">
    <property type="entry name" value="NAD(P)-binding Rossmann-like Domain"/>
    <property type="match status" value="1"/>
</dbReference>
<sequence>MSLSNTDFLRYSRQILLPDVGEAGQINLLQAHVAIVGVGGLGHLVAQYLAAAGVGNLTLIDHDIIELSNLPRQLLFSDQDIGEYKSVTAAHKLLNAYAGSNVKAVTDKLVEHNGVELLAHMDLVFDCTDDFSTRQLINLTSLRVKAPLITASVANFNGQIFIVDMESSPESGCYACLFPEDSLVSETCQSVGVLGPMVGVMASMQALLGMNLLLGISVPHGKLLWFDGLAMQWREANLNRDLECHICGGRVEPIKNKIKAQSRTSNPSLYCEGEA</sequence>
<evidence type="ECO:0000259" key="2">
    <source>
        <dbReference type="Pfam" id="PF00899"/>
    </source>
</evidence>
<dbReference type="Pfam" id="PF00899">
    <property type="entry name" value="ThiF"/>
    <property type="match status" value="1"/>
</dbReference>
<comment type="similarity">
    <text evidence="1">Belongs to the HesA/MoeB/ThiF family.</text>
</comment>
<dbReference type="GO" id="GO:0016779">
    <property type="term" value="F:nucleotidyltransferase activity"/>
    <property type="evidence" value="ECO:0007669"/>
    <property type="project" value="UniProtKB-KW"/>
</dbReference>
<evidence type="ECO:0000313" key="3">
    <source>
        <dbReference type="EMBL" id="AQS36354.1"/>
    </source>
</evidence>
<dbReference type="STRING" id="225848.Sps_01182"/>
<dbReference type="CDD" id="cd00757">
    <property type="entry name" value="ThiF_MoeB_HesA_family"/>
    <property type="match status" value="1"/>
</dbReference>
<dbReference type="GO" id="GO:0008641">
    <property type="term" value="F:ubiquitin-like modifier activating enzyme activity"/>
    <property type="evidence" value="ECO:0007669"/>
    <property type="project" value="InterPro"/>
</dbReference>
<feature type="domain" description="THIF-type NAD/FAD binding fold" evidence="2">
    <location>
        <begin position="11"/>
        <end position="244"/>
    </location>
</feature>
<dbReference type="EC" id="2.7.7.73" evidence="3"/>
<keyword evidence="3" id="KW-0808">Transferase</keyword>
<dbReference type="GO" id="GO:0004792">
    <property type="term" value="F:thiosulfate-cyanide sulfurtransferase activity"/>
    <property type="evidence" value="ECO:0007669"/>
    <property type="project" value="TreeGrafter"/>
</dbReference>
<dbReference type="InterPro" id="IPR000594">
    <property type="entry name" value="ThiF_NAD_FAD-bd"/>
</dbReference>
<dbReference type="PANTHER" id="PTHR10953">
    <property type="entry name" value="UBIQUITIN-ACTIVATING ENZYME E1"/>
    <property type="match status" value="1"/>
</dbReference>
<dbReference type="KEGG" id="spsw:Sps_01182"/>
<accession>A0A1S6HLH5</accession>
<keyword evidence="3" id="KW-0548">Nucleotidyltransferase</keyword>
<organism evidence="3 4">
    <name type="scientific">Shewanella psychrophila</name>
    <dbReference type="NCBI Taxonomy" id="225848"/>
    <lineage>
        <taxon>Bacteria</taxon>
        <taxon>Pseudomonadati</taxon>
        <taxon>Pseudomonadota</taxon>
        <taxon>Gammaproteobacteria</taxon>
        <taxon>Alteromonadales</taxon>
        <taxon>Shewanellaceae</taxon>
        <taxon>Shewanella</taxon>
    </lineage>
</organism>
<reference evidence="3 4" key="1">
    <citation type="submission" date="2016-03" db="EMBL/GenBank/DDBJ databases">
        <title>Complete genome sequence of Shewanella psychrophila WP2, a deep sea bacterium isolated from west Pacific sediment.</title>
        <authorList>
            <person name="Xu G."/>
            <person name="Jian H."/>
        </authorList>
    </citation>
    <scope>NUCLEOTIDE SEQUENCE [LARGE SCALE GENOMIC DNA]</scope>
    <source>
        <strain evidence="3 4">WP2</strain>
    </source>
</reference>